<reference evidence="2 3" key="1">
    <citation type="submission" date="2018-11" db="EMBL/GenBank/DDBJ databases">
        <authorList>
            <person name="Mardanov A.V."/>
            <person name="Ravin N.V."/>
            <person name="Dedysh S.N."/>
        </authorList>
    </citation>
    <scope>NUCLEOTIDE SEQUENCE [LARGE SCALE GENOMIC DNA]</scope>
    <source>
        <strain evidence="2 3">AF10</strain>
    </source>
</reference>
<reference evidence="3" key="2">
    <citation type="submission" date="2019-02" db="EMBL/GenBank/DDBJ databases">
        <title>Granulicella sibirica sp. nov., a psychrotolerant acidobacterium isolated from an organic soil layer in forested tundra, West Siberia.</title>
        <authorList>
            <person name="Oshkin I.Y."/>
            <person name="Kulichevskaya I.S."/>
            <person name="Rijpstra W.I.C."/>
            <person name="Sinninghe Damste J.S."/>
            <person name="Rakitin A.L."/>
            <person name="Ravin N.V."/>
            <person name="Dedysh S.N."/>
        </authorList>
    </citation>
    <scope>NUCLEOTIDE SEQUENCE [LARGE SCALE GENOMIC DNA]</scope>
    <source>
        <strain evidence="3">AF10</strain>
    </source>
</reference>
<sequence>MSKVTKTGTETVRAILTDIHFWIPALVLAGGIGLLVALH</sequence>
<keyword evidence="1" id="KW-1133">Transmembrane helix</keyword>
<feature type="transmembrane region" description="Helical" evidence="1">
    <location>
        <begin position="19"/>
        <end position="38"/>
    </location>
</feature>
<dbReference type="EMBL" id="RDSM01000001">
    <property type="protein sequence ID" value="RXH58038.1"/>
    <property type="molecule type" value="Genomic_DNA"/>
</dbReference>
<evidence type="ECO:0000313" key="3">
    <source>
        <dbReference type="Proteomes" id="UP000289437"/>
    </source>
</evidence>
<dbReference type="Proteomes" id="UP000289437">
    <property type="component" value="Unassembled WGS sequence"/>
</dbReference>
<dbReference type="AlphaFoldDB" id="A0A4Q0T7F1"/>
<keyword evidence="3" id="KW-1185">Reference proteome</keyword>
<proteinExistence type="predicted"/>
<protein>
    <recommendedName>
        <fullName evidence="4">Translocated intimin receptor Tir</fullName>
    </recommendedName>
</protein>
<comment type="caution">
    <text evidence="2">The sequence shown here is derived from an EMBL/GenBank/DDBJ whole genome shotgun (WGS) entry which is preliminary data.</text>
</comment>
<organism evidence="2 3">
    <name type="scientific">Granulicella sibirica</name>
    <dbReference type="NCBI Taxonomy" id="2479048"/>
    <lineage>
        <taxon>Bacteria</taxon>
        <taxon>Pseudomonadati</taxon>
        <taxon>Acidobacteriota</taxon>
        <taxon>Terriglobia</taxon>
        <taxon>Terriglobales</taxon>
        <taxon>Acidobacteriaceae</taxon>
        <taxon>Granulicella</taxon>
    </lineage>
</organism>
<evidence type="ECO:0008006" key="4">
    <source>
        <dbReference type="Google" id="ProtNLM"/>
    </source>
</evidence>
<keyword evidence="1" id="KW-0472">Membrane</keyword>
<evidence type="ECO:0000313" key="2">
    <source>
        <dbReference type="EMBL" id="RXH58038.1"/>
    </source>
</evidence>
<gene>
    <name evidence="2" type="ORF">GRAN_1348</name>
</gene>
<evidence type="ECO:0000256" key="1">
    <source>
        <dbReference type="SAM" id="Phobius"/>
    </source>
</evidence>
<keyword evidence="1" id="KW-0812">Transmembrane</keyword>
<dbReference type="RefSeq" id="WP_128912113.1">
    <property type="nucleotide sequence ID" value="NZ_RDSM01000001.1"/>
</dbReference>
<accession>A0A4Q0T7F1</accession>
<name>A0A4Q0T7F1_9BACT</name>